<dbReference type="Gene3D" id="1.10.510.10">
    <property type="entry name" value="Transferase(Phosphotransferase) domain 1"/>
    <property type="match status" value="1"/>
</dbReference>
<proteinExistence type="predicted"/>
<dbReference type="STRING" id="1077348.A0A2G8S9G7"/>
<comment type="caution">
    <text evidence="3">The sequence shown here is derived from an EMBL/GenBank/DDBJ whole genome shotgun (WGS) entry which is preliminary data.</text>
</comment>
<feature type="domain" description="Fungal-type protein kinase" evidence="2">
    <location>
        <begin position="482"/>
        <end position="616"/>
    </location>
</feature>
<evidence type="ECO:0000256" key="1">
    <source>
        <dbReference type="SAM" id="MobiDB-lite"/>
    </source>
</evidence>
<keyword evidence="4" id="KW-1185">Reference proteome</keyword>
<feature type="compositionally biased region" description="Low complexity" evidence="1">
    <location>
        <begin position="361"/>
        <end position="373"/>
    </location>
</feature>
<reference evidence="3 4" key="1">
    <citation type="journal article" date="2015" name="Sci. Rep.">
        <title>Chromosome-level genome map provides insights into diverse defense mechanisms in the medicinal fungus Ganoderma sinense.</title>
        <authorList>
            <person name="Zhu Y."/>
            <person name="Xu J."/>
            <person name="Sun C."/>
            <person name="Zhou S."/>
            <person name="Xu H."/>
            <person name="Nelson D.R."/>
            <person name="Qian J."/>
            <person name="Song J."/>
            <person name="Luo H."/>
            <person name="Xiang L."/>
            <person name="Li Y."/>
            <person name="Xu Z."/>
            <person name="Ji A."/>
            <person name="Wang L."/>
            <person name="Lu S."/>
            <person name="Hayward A."/>
            <person name="Sun W."/>
            <person name="Li X."/>
            <person name="Schwartz D.C."/>
            <person name="Wang Y."/>
            <person name="Chen S."/>
        </authorList>
    </citation>
    <scope>NUCLEOTIDE SEQUENCE [LARGE SCALE GENOMIC DNA]</scope>
    <source>
        <strain evidence="3 4">ZZ0214-1</strain>
    </source>
</reference>
<feature type="compositionally biased region" description="Basic and acidic residues" evidence="1">
    <location>
        <begin position="800"/>
        <end position="814"/>
    </location>
</feature>
<dbReference type="Pfam" id="PF17667">
    <property type="entry name" value="Pkinase_fungal"/>
    <property type="match status" value="1"/>
</dbReference>
<dbReference type="InterPro" id="IPR040976">
    <property type="entry name" value="Pkinase_fungal"/>
</dbReference>
<dbReference type="AlphaFoldDB" id="A0A2G8S9G7"/>
<name>A0A2G8S9G7_9APHY</name>
<evidence type="ECO:0000313" key="4">
    <source>
        <dbReference type="Proteomes" id="UP000230002"/>
    </source>
</evidence>
<dbReference type="PANTHER" id="PTHR38248:SF2">
    <property type="entry name" value="FUNK1 11"/>
    <property type="match status" value="1"/>
</dbReference>
<gene>
    <name evidence="3" type="ORF">GSI_07600</name>
</gene>
<dbReference type="OrthoDB" id="5569250at2759"/>
<accession>A0A2G8S9G7</accession>
<feature type="compositionally biased region" description="Low complexity" evidence="1">
    <location>
        <begin position="131"/>
        <end position="144"/>
    </location>
</feature>
<sequence>MVPHIHLISPEILVNGVPGGPPTQEDCKKFKKPDLNPGKTEHELHQELATVVHSVFDASGCDVLRFMDHNAKGGYAKDRAPAPCEGIRTTLGHAELRSWDCIEIPFQIKMSEPHASSVYLGGELRGHEDPSQPSTPSYESTPTPYRLGDQVIRAVDDGEAAERSVVHGALSVSEAPSGEHGVGSTTRRPEALQPPRSTKLSDHVHGEEVLGYFVDYMRNLYKYQHRTFSYAVHVCYDMARLFYVDCSGILVTEPFRWDERNSLLHRFVWKVAKLANAGRLEDLGRDPTATLASGEEKDRFLALKDDMNLPQHVREGFMRAAADNYPVYKLEVAPAEPSEDEWFSDMPFPPPKEFGRPLTAQSQSSPLSELSPSGDPLQSQSPQPEARFFLVGRPYFATDELFGRCTRGYFAYDITDADSESWCVCFLKDSWRPVIPGRTRPEHLVYQRLRFYGIDRGIGTLICGGDVGGRWAQQTRIQDYLPKESRPSLRVHYRLVIKEIGIPLEDFDSFPELSAIFVDVIQAHYNAWTLARVLHGDISVANILIVPPTRDSDRRRGMLIDWDLSRLECELGTGRTSTPDRIGAWQFRSALSLLYPWKPYRRSDDLESFVHVYLFLVCRFHPTDASPLSGLVRTLFDTVSLVDGVEVGGSTKRVLFTSSRSQIRVQGNPELQELLEDIVFQCSESYSRIDFDEMRRRYGFALPSPGERSREPLTARRAPAIRFDSVDIPRSGSVRSRYLKRKAELKAARAANEASDPDPCVVQGFLSEGGDLVDLFKEHAAVELACSDKAVDHPRKRKRTYGEDHDKGAKASDE</sequence>
<feature type="region of interest" description="Disordered" evidence="1">
    <location>
        <begin position="353"/>
        <end position="382"/>
    </location>
</feature>
<feature type="region of interest" description="Disordered" evidence="1">
    <location>
        <begin position="788"/>
        <end position="814"/>
    </location>
</feature>
<dbReference type="Proteomes" id="UP000230002">
    <property type="component" value="Unassembled WGS sequence"/>
</dbReference>
<evidence type="ECO:0000313" key="3">
    <source>
        <dbReference type="EMBL" id="PIL30413.1"/>
    </source>
</evidence>
<feature type="region of interest" description="Disordered" evidence="1">
    <location>
        <begin position="168"/>
        <end position="200"/>
    </location>
</feature>
<dbReference type="SUPFAM" id="SSF56112">
    <property type="entry name" value="Protein kinase-like (PK-like)"/>
    <property type="match status" value="1"/>
</dbReference>
<dbReference type="PANTHER" id="PTHR38248">
    <property type="entry name" value="FUNK1 6"/>
    <property type="match status" value="1"/>
</dbReference>
<dbReference type="InterPro" id="IPR011009">
    <property type="entry name" value="Kinase-like_dom_sf"/>
</dbReference>
<evidence type="ECO:0000259" key="2">
    <source>
        <dbReference type="Pfam" id="PF17667"/>
    </source>
</evidence>
<organism evidence="3 4">
    <name type="scientific">Ganoderma sinense ZZ0214-1</name>
    <dbReference type="NCBI Taxonomy" id="1077348"/>
    <lineage>
        <taxon>Eukaryota</taxon>
        <taxon>Fungi</taxon>
        <taxon>Dikarya</taxon>
        <taxon>Basidiomycota</taxon>
        <taxon>Agaricomycotina</taxon>
        <taxon>Agaricomycetes</taxon>
        <taxon>Polyporales</taxon>
        <taxon>Polyporaceae</taxon>
        <taxon>Ganoderma</taxon>
    </lineage>
</organism>
<protein>
    <recommendedName>
        <fullName evidence="2">Fungal-type protein kinase domain-containing protein</fullName>
    </recommendedName>
</protein>
<dbReference type="EMBL" id="AYKW01000015">
    <property type="protein sequence ID" value="PIL30413.1"/>
    <property type="molecule type" value="Genomic_DNA"/>
</dbReference>
<feature type="region of interest" description="Disordered" evidence="1">
    <location>
        <begin position="121"/>
        <end position="145"/>
    </location>
</feature>